<name>A0A8S5T2V0_9CAUD</name>
<reference evidence="1" key="1">
    <citation type="journal article" date="2021" name="Proc. Natl. Acad. Sci. U.S.A.">
        <title>A Catalog of Tens of Thousands of Viruses from Human Metagenomes Reveals Hidden Associations with Chronic Diseases.</title>
        <authorList>
            <person name="Tisza M.J."/>
            <person name="Buck C.B."/>
        </authorList>
    </citation>
    <scope>NUCLEOTIDE SEQUENCE</scope>
    <source>
        <strain evidence="1">CtqfO1</strain>
    </source>
</reference>
<sequence length="48" mass="5215">MRCASGNELSPLPYSTHLLPNKLLGTLSIVVALFCFHRLSTGLVPFPC</sequence>
<organism evidence="1">
    <name type="scientific">Myoviridae sp. ctqfO1</name>
    <dbReference type="NCBI Taxonomy" id="2827710"/>
    <lineage>
        <taxon>Viruses</taxon>
        <taxon>Duplodnaviria</taxon>
        <taxon>Heunggongvirae</taxon>
        <taxon>Uroviricota</taxon>
        <taxon>Caudoviricetes</taxon>
    </lineage>
</organism>
<dbReference type="EMBL" id="BK032734">
    <property type="protein sequence ID" value="DAF57432.1"/>
    <property type="molecule type" value="Genomic_DNA"/>
</dbReference>
<proteinExistence type="predicted"/>
<evidence type="ECO:0000313" key="1">
    <source>
        <dbReference type="EMBL" id="DAF57432.1"/>
    </source>
</evidence>
<accession>A0A8S5T2V0</accession>
<protein>
    <submittedName>
        <fullName evidence="1">Uncharacterized protein</fullName>
    </submittedName>
</protein>